<organism evidence="3 4">
    <name type="scientific">Lasiosphaeria miniovina</name>
    <dbReference type="NCBI Taxonomy" id="1954250"/>
    <lineage>
        <taxon>Eukaryota</taxon>
        <taxon>Fungi</taxon>
        <taxon>Dikarya</taxon>
        <taxon>Ascomycota</taxon>
        <taxon>Pezizomycotina</taxon>
        <taxon>Sordariomycetes</taxon>
        <taxon>Sordariomycetidae</taxon>
        <taxon>Sordariales</taxon>
        <taxon>Lasiosphaeriaceae</taxon>
        <taxon>Lasiosphaeria</taxon>
    </lineage>
</organism>
<keyword evidence="2" id="KW-1133">Transmembrane helix</keyword>
<evidence type="ECO:0000256" key="1">
    <source>
        <dbReference type="SAM" id="MobiDB-lite"/>
    </source>
</evidence>
<sequence>MILFLIVHRLQFIYFNILYFNILYFTAPAHGYFTVREYVCLTAPDRRAFFPAHQSCPFTSSPVTTPPQAKTTNRLVSSLKSICPLTVLGRQSAVSRKALGEFNLCSLPFHPATLSSLLFYSTDRSRQLSQTPISSLYHSVSSNCHAAPTAGILVIPTSPEPLFFRPRQFLPPTFGAHRKPCCPGTQKPSSHLLALPHLYLLFTSTSAHFIALSPTFTACSCISASHARNQHHVPAQNLTDGRKSNCKSYPARAAH</sequence>
<evidence type="ECO:0000256" key="2">
    <source>
        <dbReference type="SAM" id="Phobius"/>
    </source>
</evidence>
<reference evidence="3" key="1">
    <citation type="submission" date="2023-06" db="EMBL/GenBank/DDBJ databases">
        <title>Genome-scale phylogeny and comparative genomics of the fungal order Sordariales.</title>
        <authorList>
            <consortium name="Lawrence Berkeley National Laboratory"/>
            <person name="Hensen N."/>
            <person name="Bonometti L."/>
            <person name="Westerberg I."/>
            <person name="Brannstrom I.O."/>
            <person name="Guillou S."/>
            <person name="Cros-Aarteil S."/>
            <person name="Calhoun S."/>
            <person name="Haridas S."/>
            <person name="Kuo A."/>
            <person name="Mondo S."/>
            <person name="Pangilinan J."/>
            <person name="Riley R."/>
            <person name="LaButti K."/>
            <person name="Andreopoulos B."/>
            <person name="Lipzen A."/>
            <person name="Chen C."/>
            <person name="Yanf M."/>
            <person name="Daum C."/>
            <person name="Ng V."/>
            <person name="Clum A."/>
            <person name="Steindorff A."/>
            <person name="Ohm R."/>
            <person name="Martin F."/>
            <person name="Silar P."/>
            <person name="Natvig D."/>
            <person name="Lalanne C."/>
            <person name="Gautier V."/>
            <person name="Ament-velasquez S.L."/>
            <person name="Kruys A."/>
            <person name="Hutchinson M.I."/>
            <person name="Powell A.J."/>
            <person name="Barry K."/>
            <person name="Miller A.N."/>
            <person name="Grigoriev I.V."/>
            <person name="Debuchy R."/>
            <person name="Gladieux P."/>
            <person name="Thoren M.H."/>
            <person name="Johannesson H."/>
        </authorList>
    </citation>
    <scope>NUCLEOTIDE SEQUENCE</scope>
    <source>
        <strain evidence="3">SMH2392-1A</strain>
    </source>
</reference>
<dbReference type="GeneID" id="85318610"/>
<comment type="caution">
    <text evidence="3">The sequence shown here is derived from an EMBL/GenBank/DDBJ whole genome shotgun (WGS) entry which is preliminary data.</text>
</comment>
<feature type="region of interest" description="Disordered" evidence="1">
    <location>
        <begin position="233"/>
        <end position="255"/>
    </location>
</feature>
<dbReference type="RefSeq" id="XP_060290134.1">
    <property type="nucleotide sequence ID" value="XM_060435340.1"/>
</dbReference>
<evidence type="ECO:0000313" key="4">
    <source>
        <dbReference type="Proteomes" id="UP001172101"/>
    </source>
</evidence>
<keyword evidence="2" id="KW-0812">Transmembrane</keyword>
<dbReference type="Proteomes" id="UP001172101">
    <property type="component" value="Unassembled WGS sequence"/>
</dbReference>
<gene>
    <name evidence="3" type="ORF">B0T26DRAFT_493851</name>
</gene>
<keyword evidence="4" id="KW-1185">Reference proteome</keyword>
<proteinExistence type="predicted"/>
<dbReference type="EMBL" id="JAUIRO010000008">
    <property type="protein sequence ID" value="KAK0703275.1"/>
    <property type="molecule type" value="Genomic_DNA"/>
</dbReference>
<feature type="transmembrane region" description="Helical" evidence="2">
    <location>
        <begin position="12"/>
        <end position="33"/>
    </location>
</feature>
<name>A0AA39ZTI5_9PEZI</name>
<protein>
    <submittedName>
        <fullName evidence="3">Uncharacterized protein</fullName>
    </submittedName>
</protein>
<dbReference type="AlphaFoldDB" id="A0AA39ZTI5"/>
<accession>A0AA39ZTI5</accession>
<keyword evidence="2" id="KW-0472">Membrane</keyword>
<evidence type="ECO:0000313" key="3">
    <source>
        <dbReference type="EMBL" id="KAK0703275.1"/>
    </source>
</evidence>